<protein>
    <recommendedName>
        <fullName evidence="5">V-type proton ATPase subunit H</fullName>
    </recommendedName>
</protein>
<keyword evidence="3 5" id="KW-0375">Hydrogen ion transport</keyword>
<dbReference type="GO" id="GO:0000329">
    <property type="term" value="C:fungal-type vacuole membrane"/>
    <property type="evidence" value="ECO:0007669"/>
    <property type="project" value="TreeGrafter"/>
</dbReference>
<proteinExistence type="inferred from homology"/>
<dbReference type="InterPro" id="IPR016024">
    <property type="entry name" value="ARM-type_fold"/>
</dbReference>
<dbReference type="Pfam" id="PF11698">
    <property type="entry name" value="V-ATPase_H_C"/>
    <property type="match status" value="1"/>
</dbReference>
<dbReference type="EMBL" id="BSXU01000321">
    <property type="protein sequence ID" value="GMG20248.1"/>
    <property type="molecule type" value="Genomic_DNA"/>
</dbReference>
<evidence type="ECO:0000313" key="7">
    <source>
        <dbReference type="EMBL" id="GMG20248.1"/>
    </source>
</evidence>
<comment type="caution">
    <text evidence="7">The sequence shown here is derived from an EMBL/GenBank/DDBJ whole genome shotgun (WGS) entry which is preliminary data.</text>
</comment>
<dbReference type="GO" id="GO:0046961">
    <property type="term" value="F:proton-transporting ATPase activity, rotational mechanism"/>
    <property type="evidence" value="ECO:0007669"/>
    <property type="project" value="UniProtKB-UniRule"/>
</dbReference>
<accession>A0A9W7DCV4</accession>
<keyword evidence="2 5" id="KW-0813">Transport</keyword>
<gene>
    <name evidence="7" type="ORF">Amon01_000108700</name>
</gene>
<comment type="subunit">
    <text evidence="5">V-ATPase is a heteromultimeric enzyme made up of two complexes: the ATP-hydrolytic V1 complex and the proton translocation V0 complex.</text>
</comment>
<dbReference type="InterPro" id="IPR011987">
    <property type="entry name" value="ATPase_V1-cplx_hsu_C"/>
</dbReference>
<feature type="domain" description="ATPase V1 complex subunit H C-terminal" evidence="6">
    <location>
        <begin position="335"/>
        <end position="453"/>
    </location>
</feature>
<comment type="function">
    <text evidence="5">Subunit of the V1 complex of vacuolar(H+)-ATPase (V-ATPase), a multisubunit enzyme composed of a peripheral complex (V1) that hydrolyzes ATP and a membrane integral complex (V0) that translocates protons. V-ATPase is responsible for acidifying and maintaining the pH of intracellular compartments.</text>
</comment>
<reference evidence="7" key="1">
    <citation type="submission" date="2023-04" db="EMBL/GenBank/DDBJ databases">
        <title>Ambrosiozyma monospora NBRC 1965.</title>
        <authorList>
            <person name="Ichikawa N."/>
            <person name="Sato H."/>
            <person name="Tonouchi N."/>
        </authorList>
    </citation>
    <scope>NUCLEOTIDE SEQUENCE</scope>
    <source>
        <strain evidence="7">NBRC 1965</strain>
    </source>
</reference>
<sequence length="455" mass="51593">MSTELKLSAFKLEGDLISDAVLNARGRTIAWDAWVKRGILTDDEAQSLKRIEDQTSLTDRAQVVLNDGPAYATKLISILSKAGHKDIVRFALVSLIDASVVTGSELPGHVLSTSQIDSSLPYLPLSKLLSSDDEVTRYLSAYILTILLTNDNDSHKNHDALLLELFDLLSVDLLSNTEVSVQYIGIQLLKELLTIKEYRTLYWEYEAKYFPNLLKVFKDFKGELQMKYQTILAVWLLTFSRKSITDINNKYPDLIGALYNVAKDAVKEKIVRLAIGALVNLLNIDSNKERVVKQYLLCNGLETTKQLIDRKWADEELKSDLNVLLETLNEAVSILTTFDEYENELKTKKLVWSPPHKSDEFWYENLDRFKENNWKLLKELVSLLDLPDLDQEQSYQNEAIVCFDVSQLIKVAPESAKALNKIGGKAKIMSLMTSPNSNVKFEALRTTQQLVAHTL</sequence>
<dbReference type="InterPro" id="IPR004908">
    <property type="entry name" value="ATPase_V1-cplx_hsu"/>
</dbReference>
<dbReference type="Proteomes" id="UP001165063">
    <property type="component" value="Unassembled WGS sequence"/>
</dbReference>
<dbReference type="Gene3D" id="1.25.10.10">
    <property type="entry name" value="Leucine-rich Repeat Variant"/>
    <property type="match status" value="1"/>
</dbReference>
<dbReference type="PIRSF" id="PIRSF032184">
    <property type="entry name" value="ATPase_V1_H"/>
    <property type="match status" value="1"/>
</dbReference>
<evidence type="ECO:0000256" key="5">
    <source>
        <dbReference type="PIRNR" id="PIRNR032184"/>
    </source>
</evidence>
<dbReference type="PANTHER" id="PTHR10698">
    <property type="entry name" value="V-TYPE PROTON ATPASE SUBUNIT H"/>
    <property type="match status" value="1"/>
</dbReference>
<evidence type="ECO:0000259" key="6">
    <source>
        <dbReference type="Pfam" id="PF11698"/>
    </source>
</evidence>
<dbReference type="InterPro" id="IPR011989">
    <property type="entry name" value="ARM-like"/>
</dbReference>
<dbReference type="OrthoDB" id="10263554at2759"/>
<keyword evidence="8" id="KW-1185">Reference proteome</keyword>
<dbReference type="GO" id="GO:0000221">
    <property type="term" value="C:vacuolar proton-transporting V-type ATPase, V1 domain"/>
    <property type="evidence" value="ECO:0007669"/>
    <property type="project" value="UniProtKB-UniRule"/>
</dbReference>
<dbReference type="AlphaFoldDB" id="A0A9W7DCV4"/>
<evidence type="ECO:0000256" key="2">
    <source>
        <dbReference type="ARBA" id="ARBA00022448"/>
    </source>
</evidence>
<dbReference type="PANTHER" id="PTHR10698:SF0">
    <property type="entry name" value="V-TYPE PROTON ATPASE SUBUNIT H"/>
    <property type="match status" value="1"/>
</dbReference>
<keyword evidence="4 5" id="KW-0406">Ion transport</keyword>
<organism evidence="7 8">
    <name type="scientific">Ambrosiozyma monospora</name>
    <name type="common">Yeast</name>
    <name type="synonym">Endomycopsis monosporus</name>
    <dbReference type="NCBI Taxonomy" id="43982"/>
    <lineage>
        <taxon>Eukaryota</taxon>
        <taxon>Fungi</taxon>
        <taxon>Dikarya</taxon>
        <taxon>Ascomycota</taxon>
        <taxon>Saccharomycotina</taxon>
        <taxon>Pichiomycetes</taxon>
        <taxon>Pichiales</taxon>
        <taxon>Pichiaceae</taxon>
        <taxon>Ambrosiozyma</taxon>
    </lineage>
</organism>
<name>A0A9W7DCV4_AMBMO</name>
<dbReference type="Gene3D" id="1.25.40.150">
    <property type="entry name" value="V-type ATPase, subunit H, C-terminal domain"/>
    <property type="match status" value="1"/>
</dbReference>
<evidence type="ECO:0000256" key="3">
    <source>
        <dbReference type="ARBA" id="ARBA00022781"/>
    </source>
</evidence>
<dbReference type="InterPro" id="IPR038497">
    <property type="entry name" value="ATPase_V1-cplx_hsu_C_sf"/>
</dbReference>
<evidence type="ECO:0000256" key="4">
    <source>
        <dbReference type="ARBA" id="ARBA00023065"/>
    </source>
</evidence>
<comment type="similarity">
    <text evidence="1 5">Belongs to the V-ATPase H subunit family.</text>
</comment>
<evidence type="ECO:0000313" key="8">
    <source>
        <dbReference type="Proteomes" id="UP001165063"/>
    </source>
</evidence>
<dbReference type="SUPFAM" id="SSF48371">
    <property type="entry name" value="ARM repeat"/>
    <property type="match status" value="1"/>
</dbReference>
<evidence type="ECO:0000256" key="1">
    <source>
        <dbReference type="ARBA" id="ARBA00008613"/>
    </source>
</evidence>
<dbReference type="Pfam" id="PF03224">
    <property type="entry name" value="V-ATPase_H_N"/>
    <property type="match status" value="1"/>
</dbReference>